<feature type="compositionally biased region" description="Basic and acidic residues" evidence="1">
    <location>
        <begin position="19"/>
        <end position="28"/>
    </location>
</feature>
<name>A0A5N6RBC6_9ROSI</name>
<evidence type="ECO:0000256" key="1">
    <source>
        <dbReference type="SAM" id="MobiDB-lite"/>
    </source>
</evidence>
<reference evidence="2 3" key="1">
    <citation type="submission" date="2019-06" db="EMBL/GenBank/DDBJ databases">
        <title>A chromosomal-level reference genome of Carpinus fangiana (Coryloideae, Betulaceae).</title>
        <authorList>
            <person name="Yang X."/>
            <person name="Wang Z."/>
            <person name="Zhang L."/>
            <person name="Hao G."/>
            <person name="Liu J."/>
            <person name="Yang Y."/>
        </authorList>
    </citation>
    <scope>NUCLEOTIDE SEQUENCE [LARGE SCALE GENOMIC DNA]</scope>
    <source>
        <strain evidence="2">Cfa_2016G</strain>
        <tissue evidence="2">Leaf</tissue>
    </source>
</reference>
<protein>
    <submittedName>
        <fullName evidence="2">Uncharacterized protein</fullName>
    </submittedName>
</protein>
<sequence length="114" mass="13330">MEGNQKKKAAVEPKAASWQEKKSLADKEEEVLRKEVEDLEIWVQTMESLTEEQKKEYVDNRPIELRTVKVQKSKLKQRVQRVEKSKPSTSSGILASVWKFHKEDEEEPNSHIQP</sequence>
<dbReference type="OrthoDB" id="777324at2759"/>
<organism evidence="2 3">
    <name type="scientific">Carpinus fangiana</name>
    <dbReference type="NCBI Taxonomy" id="176857"/>
    <lineage>
        <taxon>Eukaryota</taxon>
        <taxon>Viridiplantae</taxon>
        <taxon>Streptophyta</taxon>
        <taxon>Embryophyta</taxon>
        <taxon>Tracheophyta</taxon>
        <taxon>Spermatophyta</taxon>
        <taxon>Magnoliopsida</taxon>
        <taxon>eudicotyledons</taxon>
        <taxon>Gunneridae</taxon>
        <taxon>Pentapetalae</taxon>
        <taxon>rosids</taxon>
        <taxon>fabids</taxon>
        <taxon>Fagales</taxon>
        <taxon>Betulaceae</taxon>
        <taxon>Carpinus</taxon>
    </lineage>
</organism>
<feature type="region of interest" description="Disordered" evidence="1">
    <location>
        <begin position="1"/>
        <end position="28"/>
    </location>
</feature>
<evidence type="ECO:0000313" key="3">
    <source>
        <dbReference type="Proteomes" id="UP000327013"/>
    </source>
</evidence>
<dbReference type="EMBL" id="CM017325">
    <property type="protein sequence ID" value="KAE8057127.1"/>
    <property type="molecule type" value="Genomic_DNA"/>
</dbReference>
<proteinExistence type="predicted"/>
<keyword evidence="3" id="KW-1185">Reference proteome</keyword>
<accession>A0A5N6RBC6</accession>
<dbReference type="AlphaFoldDB" id="A0A5N6RBC6"/>
<gene>
    <name evidence="2" type="ORF">FH972_013841</name>
</gene>
<evidence type="ECO:0000313" key="2">
    <source>
        <dbReference type="EMBL" id="KAE8057127.1"/>
    </source>
</evidence>
<dbReference type="Proteomes" id="UP000327013">
    <property type="component" value="Chromosome 5"/>
</dbReference>